<feature type="region of interest" description="Disordered" evidence="2">
    <location>
        <begin position="52"/>
        <end position="105"/>
    </location>
</feature>
<feature type="compositionally biased region" description="Polar residues" evidence="2">
    <location>
        <begin position="59"/>
        <end position="78"/>
    </location>
</feature>
<evidence type="ECO:0000313" key="4">
    <source>
        <dbReference type="Proteomes" id="UP000198211"/>
    </source>
</evidence>
<evidence type="ECO:0000256" key="2">
    <source>
        <dbReference type="SAM" id="MobiDB-lite"/>
    </source>
</evidence>
<name>A0A225WAS3_9STRA</name>
<gene>
    <name evidence="3" type="ORF">PHMEG_00011770</name>
</gene>
<reference evidence="4" key="1">
    <citation type="submission" date="2017-03" db="EMBL/GenBank/DDBJ databases">
        <title>Phytopthora megakarya and P. palmivora, two closely related causual agents of cacao black pod achieved similar genome size and gene model numbers by different mechanisms.</title>
        <authorList>
            <person name="Ali S."/>
            <person name="Shao J."/>
            <person name="Larry D.J."/>
            <person name="Kronmiller B."/>
            <person name="Shen D."/>
            <person name="Strem M.D."/>
            <person name="Melnick R.L."/>
            <person name="Guiltinan M.J."/>
            <person name="Tyler B.M."/>
            <person name="Meinhardt L.W."/>
            <person name="Bailey B.A."/>
        </authorList>
    </citation>
    <scope>NUCLEOTIDE SEQUENCE [LARGE SCALE GENOMIC DNA]</scope>
    <source>
        <strain evidence="4">zdho120</strain>
    </source>
</reference>
<keyword evidence="1" id="KW-0175">Coiled coil</keyword>
<dbReference type="Proteomes" id="UP000198211">
    <property type="component" value="Unassembled WGS sequence"/>
</dbReference>
<dbReference type="EMBL" id="NBNE01001279">
    <property type="protein sequence ID" value="OWZ14715.1"/>
    <property type="molecule type" value="Genomic_DNA"/>
</dbReference>
<evidence type="ECO:0000313" key="3">
    <source>
        <dbReference type="EMBL" id="OWZ14715.1"/>
    </source>
</evidence>
<feature type="coiled-coil region" evidence="1">
    <location>
        <begin position="124"/>
        <end position="186"/>
    </location>
</feature>
<accession>A0A225WAS3</accession>
<protein>
    <submittedName>
        <fullName evidence="3">Uncharacterized protein</fullName>
    </submittedName>
</protein>
<keyword evidence="4" id="KW-1185">Reference proteome</keyword>
<dbReference type="AlphaFoldDB" id="A0A225WAS3"/>
<evidence type="ECO:0000256" key="1">
    <source>
        <dbReference type="SAM" id="Coils"/>
    </source>
</evidence>
<comment type="caution">
    <text evidence="3">The sequence shown here is derived from an EMBL/GenBank/DDBJ whole genome shotgun (WGS) entry which is preliminary data.</text>
</comment>
<organism evidence="3 4">
    <name type="scientific">Phytophthora megakarya</name>
    <dbReference type="NCBI Taxonomy" id="4795"/>
    <lineage>
        <taxon>Eukaryota</taxon>
        <taxon>Sar</taxon>
        <taxon>Stramenopiles</taxon>
        <taxon>Oomycota</taxon>
        <taxon>Peronosporomycetes</taxon>
        <taxon>Peronosporales</taxon>
        <taxon>Peronosporaceae</taxon>
        <taxon>Phytophthora</taxon>
    </lineage>
</organism>
<proteinExistence type="predicted"/>
<sequence>MSTILRIPILEYGKVKSRMGQQHVQTLVIAFMKYLLEAFVCEGVEMDEDPATMARSEVASGSSRQRVAQDTTCSTQIHSHNDVGSAHNRNPLQTLRDSKEKDSGSFRLRTSRLEAQNLALYAQNAKLIEQNRQYVADLDEAHKRAAKHESMLTSLRTANTSLKKTMIEQSQENARLIAENAKLKMQTRQNSTNVASDGDEK</sequence>